<dbReference type="Proteomes" id="UP000483820">
    <property type="component" value="Chromosome II"/>
</dbReference>
<dbReference type="AlphaFoldDB" id="A0A6A5HGL1"/>
<evidence type="ECO:0008006" key="3">
    <source>
        <dbReference type="Google" id="ProtNLM"/>
    </source>
</evidence>
<gene>
    <name evidence="1" type="ORF">GCK72_006906</name>
</gene>
<sequence>MVLECFRGVIEQIRRRLRPHRVAPGGDAMMAAYRAEFRQFGPMDQPRGIDENGRYVGEPEDAVDNRLAEVGMEEEIVGRRACKLATAFKLSMDVYEDMCNTYAQYWVAAPSYCSTMFFHHELAPIEEEDSFEIDELMEQGGHVEPAADTIPPAGHTIVKIMPVVKNVILPTGNKWDYEEWTTADILDWLQKFHQDRDLTDIVVQKGINGSHLYRCFLDRASSMAWCQEAKISPGTAMKIRMTLGRVHNIICGYEQYDGN</sequence>
<protein>
    <recommendedName>
        <fullName evidence="3">SAM domain-containing protein</fullName>
    </recommendedName>
</protein>
<accession>A0A6A5HGL1</accession>
<organism evidence="1 2">
    <name type="scientific">Caenorhabditis remanei</name>
    <name type="common">Caenorhabditis vulgaris</name>
    <dbReference type="NCBI Taxonomy" id="31234"/>
    <lineage>
        <taxon>Eukaryota</taxon>
        <taxon>Metazoa</taxon>
        <taxon>Ecdysozoa</taxon>
        <taxon>Nematoda</taxon>
        <taxon>Chromadorea</taxon>
        <taxon>Rhabditida</taxon>
        <taxon>Rhabditina</taxon>
        <taxon>Rhabditomorpha</taxon>
        <taxon>Rhabditoidea</taxon>
        <taxon>Rhabditidae</taxon>
        <taxon>Peloderinae</taxon>
        <taxon>Caenorhabditis</taxon>
    </lineage>
</organism>
<comment type="caution">
    <text evidence="1">The sequence shown here is derived from an EMBL/GenBank/DDBJ whole genome shotgun (WGS) entry which is preliminary data.</text>
</comment>
<proteinExistence type="predicted"/>
<dbReference type="InterPro" id="IPR013761">
    <property type="entry name" value="SAM/pointed_sf"/>
</dbReference>
<dbReference type="SUPFAM" id="SSF47769">
    <property type="entry name" value="SAM/Pointed domain"/>
    <property type="match status" value="1"/>
</dbReference>
<dbReference type="EMBL" id="WUAV01000002">
    <property type="protein sequence ID" value="KAF1766948.1"/>
    <property type="molecule type" value="Genomic_DNA"/>
</dbReference>
<dbReference type="GeneID" id="9803823"/>
<evidence type="ECO:0000313" key="2">
    <source>
        <dbReference type="Proteomes" id="UP000483820"/>
    </source>
</evidence>
<dbReference type="CTD" id="9803823"/>
<evidence type="ECO:0000313" key="1">
    <source>
        <dbReference type="EMBL" id="KAF1766948.1"/>
    </source>
</evidence>
<dbReference type="KEGG" id="crq:GCK72_006906"/>
<reference evidence="1 2" key="1">
    <citation type="submission" date="2019-12" db="EMBL/GenBank/DDBJ databases">
        <title>Chromosome-level assembly of the Caenorhabditis remanei genome.</title>
        <authorList>
            <person name="Teterina A.A."/>
            <person name="Willis J.H."/>
            <person name="Phillips P.C."/>
        </authorList>
    </citation>
    <scope>NUCLEOTIDE SEQUENCE [LARGE SCALE GENOMIC DNA]</scope>
    <source>
        <strain evidence="1 2">PX506</strain>
        <tissue evidence="1">Whole organism</tissue>
    </source>
</reference>
<name>A0A6A5HGL1_CAERE</name>
<dbReference type="RefSeq" id="XP_053590072.1">
    <property type="nucleotide sequence ID" value="XM_053725878.1"/>
</dbReference>